<dbReference type="CDD" id="cd07090">
    <property type="entry name" value="ALDH_F9_TMBADH"/>
    <property type="match status" value="1"/>
</dbReference>
<evidence type="ECO:0000313" key="14">
    <source>
        <dbReference type="Proteomes" id="UP000812440"/>
    </source>
</evidence>
<evidence type="ECO:0000256" key="9">
    <source>
        <dbReference type="ARBA" id="ARBA00052253"/>
    </source>
</evidence>
<dbReference type="PROSITE" id="PS00687">
    <property type="entry name" value="ALDEHYDE_DEHYDR_GLU"/>
    <property type="match status" value="1"/>
</dbReference>
<sequence>MSLLRVGPLVNLLLPNLRLIMSRSISTGTFKNTSPLNYRGGNRVKPIDSVGDEQAYEPSTGRVITTFACSGEKEVNEAIQSAKAAFKIWSQKSGMERSRVMLEAARIIRDRSEEIATLETINNGKSIFEARVDVEISWQTLEYYAGLAGAMAGQHVQLPGGSFAYTRREPLGVCVGIGAWNYPFQIACWKLGPALACGNAMVYKPSPFTPLSVVLLAEIFTEAGVPTGLFNVVQGGAATGEFLCKHPDVAKVSFTGSVPTGSKVMEMASKGIKPVTLELGGKSPLIIFSDSDLESAVNGAMMANFLTQGQVCCNGTRVFVQRDILEKFTDEVVKKVKKIKIGDPLMEDTRMGPLINRTQMDRVFGFLKTAREQGAKFLTGGELYTPEDPKLKGGFYMTPCVLGNCRDDMTCVKEEIFGPVMSILPFDTEEEVLERANATTYGLAGGVFTRDIQRAHRVVAALQAGMCFINNYNVSPVELPFGGYKKSGFGRENGQVAIEYYSQLKTVCVEMGKVESVF</sequence>
<accession>A0A8T2IXY5</accession>
<dbReference type="InterPro" id="IPR016163">
    <property type="entry name" value="Ald_DH_C"/>
</dbReference>
<dbReference type="AlphaFoldDB" id="A0A8T2IXY5"/>
<dbReference type="Gene3D" id="3.40.605.10">
    <property type="entry name" value="Aldehyde Dehydrogenase, Chain A, domain 1"/>
    <property type="match status" value="1"/>
</dbReference>
<evidence type="ECO:0000256" key="5">
    <source>
        <dbReference type="ARBA" id="ARBA00022490"/>
    </source>
</evidence>
<dbReference type="GO" id="GO:0004029">
    <property type="term" value="F:aldehyde dehydrogenase (NAD+) activity"/>
    <property type="evidence" value="ECO:0007669"/>
    <property type="project" value="UniProtKB-EC"/>
</dbReference>
<evidence type="ECO:0000259" key="12">
    <source>
        <dbReference type="Pfam" id="PF00171"/>
    </source>
</evidence>
<comment type="caution">
    <text evidence="13">The sequence shown here is derived from an EMBL/GenBank/DDBJ whole genome shotgun (WGS) entry which is preliminary data.</text>
</comment>
<dbReference type="InterPro" id="IPR015590">
    <property type="entry name" value="Aldehyde_DH_dom"/>
</dbReference>
<feature type="domain" description="Aldehyde dehydrogenase" evidence="12">
    <location>
        <begin position="54"/>
        <end position="507"/>
    </location>
</feature>
<dbReference type="PROSITE" id="PS00070">
    <property type="entry name" value="ALDEHYDE_DEHYDR_CYS"/>
    <property type="match status" value="1"/>
</dbReference>
<dbReference type="InterPro" id="IPR016162">
    <property type="entry name" value="Ald_DH_N"/>
</dbReference>
<dbReference type="Proteomes" id="UP000812440">
    <property type="component" value="Chromosome 4"/>
</dbReference>
<dbReference type="OrthoDB" id="310895at2759"/>
<comment type="catalytic activity">
    <reaction evidence="9">
        <text>4-(trimethylamino)butanal + NAD(+) + H2O = 4-(trimethylamino)butanoate + NADH + 2 H(+)</text>
        <dbReference type="Rhea" id="RHEA:17985"/>
        <dbReference type="ChEBI" id="CHEBI:15377"/>
        <dbReference type="ChEBI" id="CHEBI:15378"/>
        <dbReference type="ChEBI" id="CHEBI:16244"/>
        <dbReference type="ChEBI" id="CHEBI:18020"/>
        <dbReference type="ChEBI" id="CHEBI:57540"/>
        <dbReference type="ChEBI" id="CHEBI:57945"/>
        <dbReference type="EC" id="1.2.1.47"/>
    </reaction>
</comment>
<feature type="active site" evidence="10">
    <location>
        <position position="278"/>
    </location>
</feature>
<name>A0A8T2IXY5_9PIPI</name>
<evidence type="ECO:0000256" key="7">
    <source>
        <dbReference type="ARBA" id="ARBA00023027"/>
    </source>
</evidence>
<keyword evidence="14" id="KW-1185">Reference proteome</keyword>
<evidence type="ECO:0000256" key="4">
    <source>
        <dbReference type="ARBA" id="ARBA00011881"/>
    </source>
</evidence>
<evidence type="ECO:0000256" key="8">
    <source>
        <dbReference type="ARBA" id="ARBA00049194"/>
    </source>
</evidence>
<keyword evidence="5" id="KW-0963">Cytoplasm</keyword>
<reference evidence="13" key="1">
    <citation type="thesis" date="2020" institute="ProQuest LLC" country="789 East Eisenhower Parkway, Ann Arbor, MI, USA">
        <title>Comparative Genomics and Chromosome Evolution.</title>
        <authorList>
            <person name="Mudd A.B."/>
        </authorList>
    </citation>
    <scope>NUCLEOTIDE SEQUENCE</scope>
    <source>
        <strain evidence="13">Female2</strain>
        <tissue evidence="13">Blood</tissue>
    </source>
</reference>
<evidence type="ECO:0000256" key="2">
    <source>
        <dbReference type="ARBA" id="ARBA00005022"/>
    </source>
</evidence>
<comment type="subcellular location">
    <subcellularLocation>
        <location evidence="1">Cytoplasm</location>
        <location evidence="1">Cytosol</location>
    </subcellularLocation>
</comment>
<dbReference type="NCBIfam" id="NF009725">
    <property type="entry name" value="PRK13252.1"/>
    <property type="match status" value="1"/>
</dbReference>
<dbReference type="FunFam" id="3.40.309.10:FF:000019">
    <property type="entry name" value="4-trimethylaminobutyraldehyde dehydrogenase isoform X1"/>
    <property type="match status" value="1"/>
</dbReference>
<dbReference type="Pfam" id="PF00171">
    <property type="entry name" value="Aldedh"/>
    <property type="match status" value="1"/>
</dbReference>
<dbReference type="InterPro" id="IPR016160">
    <property type="entry name" value="Ald_DH_CS_CYS"/>
</dbReference>
<dbReference type="GO" id="GO:0047105">
    <property type="term" value="F:4-trimethylammoniobutyraldehyde dehydrogenase activity"/>
    <property type="evidence" value="ECO:0007669"/>
    <property type="project" value="UniProtKB-EC"/>
</dbReference>
<dbReference type="SUPFAM" id="SSF53720">
    <property type="entry name" value="ALDH-like"/>
    <property type="match status" value="1"/>
</dbReference>
<dbReference type="Gene3D" id="3.40.309.10">
    <property type="entry name" value="Aldehyde Dehydrogenase, Chain A, domain 2"/>
    <property type="match status" value="1"/>
</dbReference>
<gene>
    <name evidence="13" type="ORF">GDO86_007569</name>
</gene>
<dbReference type="FunFam" id="3.40.605.10:FF:000016">
    <property type="entry name" value="4-trimethylaminobutyraldehyde dehydrogenase isoform X1"/>
    <property type="match status" value="1"/>
</dbReference>
<dbReference type="PANTHER" id="PTHR11699">
    <property type="entry name" value="ALDEHYDE DEHYDROGENASE-RELATED"/>
    <property type="match status" value="1"/>
</dbReference>
<evidence type="ECO:0000256" key="10">
    <source>
        <dbReference type="PROSITE-ProRule" id="PRU10007"/>
    </source>
</evidence>
<comment type="catalytic activity">
    <reaction evidence="8">
        <text>an aldehyde + NAD(+) + H2O = a carboxylate + NADH + 2 H(+)</text>
        <dbReference type="Rhea" id="RHEA:16185"/>
        <dbReference type="ChEBI" id="CHEBI:15377"/>
        <dbReference type="ChEBI" id="CHEBI:15378"/>
        <dbReference type="ChEBI" id="CHEBI:17478"/>
        <dbReference type="ChEBI" id="CHEBI:29067"/>
        <dbReference type="ChEBI" id="CHEBI:57540"/>
        <dbReference type="ChEBI" id="CHEBI:57945"/>
        <dbReference type="EC" id="1.2.1.3"/>
    </reaction>
</comment>
<dbReference type="EMBL" id="JAACNH010000007">
    <property type="protein sequence ID" value="KAG8436513.1"/>
    <property type="molecule type" value="Genomic_DNA"/>
</dbReference>
<dbReference type="InterPro" id="IPR029510">
    <property type="entry name" value="Ald_DH_CS_GLU"/>
</dbReference>
<evidence type="ECO:0000256" key="1">
    <source>
        <dbReference type="ARBA" id="ARBA00004514"/>
    </source>
</evidence>
<keyword evidence="6 11" id="KW-0560">Oxidoreductase</keyword>
<evidence type="ECO:0000313" key="13">
    <source>
        <dbReference type="EMBL" id="KAG8436513.1"/>
    </source>
</evidence>
<comment type="similarity">
    <text evidence="3 11">Belongs to the aldehyde dehydrogenase family.</text>
</comment>
<proteinExistence type="inferred from homology"/>
<comment type="pathway">
    <text evidence="2">Amine and polyamine biosynthesis; carnitine biosynthesis.</text>
</comment>
<dbReference type="GO" id="GO:0005829">
    <property type="term" value="C:cytosol"/>
    <property type="evidence" value="ECO:0007669"/>
    <property type="project" value="UniProtKB-SubCell"/>
</dbReference>
<evidence type="ECO:0000256" key="6">
    <source>
        <dbReference type="ARBA" id="ARBA00023002"/>
    </source>
</evidence>
<protein>
    <recommendedName>
        <fullName evidence="12">Aldehyde dehydrogenase domain-containing protein</fullName>
    </recommendedName>
</protein>
<organism evidence="13 14">
    <name type="scientific">Hymenochirus boettgeri</name>
    <name type="common">Congo dwarf clawed frog</name>
    <dbReference type="NCBI Taxonomy" id="247094"/>
    <lineage>
        <taxon>Eukaryota</taxon>
        <taxon>Metazoa</taxon>
        <taxon>Chordata</taxon>
        <taxon>Craniata</taxon>
        <taxon>Vertebrata</taxon>
        <taxon>Euteleostomi</taxon>
        <taxon>Amphibia</taxon>
        <taxon>Batrachia</taxon>
        <taxon>Anura</taxon>
        <taxon>Pipoidea</taxon>
        <taxon>Pipidae</taxon>
        <taxon>Pipinae</taxon>
        <taxon>Hymenochirus</taxon>
    </lineage>
</organism>
<comment type="subunit">
    <text evidence="4">Homotetramer.</text>
</comment>
<evidence type="ECO:0000256" key="11">
    <source>
        <dbReference type="RuleBase" id="RU003345"/>
    </source>
</evidence>
<keyword evidence="7" id="KW-0520">NAD</keyword>
<dbReference type="InterPro" id="IPR016161">
    <property type="entry name" value="Ald_DH/histidinol_DH"/>
</dbReference>
<evidence type="ECO:0000256" key="3">
    <source>
        <dbReference type="ARBA" id="ARBA00009986"/>
    </source>
</evidence>